<dbReference type="STRING" id="1619044.UY92_C0005G0043"/>
<dbReference type="Pfam" id="PF00294">
    <property type="entry name" value="PfkB"/>
    <property type="match status" value="1"/>
</dbReference>
<evidence type="ECO:0000259" key="3">
    <source>
        <dbReference type="Pfam" id="PF00294"/>
    </source>
</evidence>
<sequence>MSQLTVFALPSVGTETTLSADLAPVPGWCRLGRKNDVRHIVSRPAAGGKETVFTISPVAGEDLVLTADRAAADTFVAGSAWNWARALSSLGATSIGVSGPVASVSDKRMFIDEARRRSFTPHLFCGGAMATTLNVRDPAGRGSTLFCVREPYRVPVTVRAELLSARAKILLLGSLRPHDLELAQMIVGAGNADEVVIVANEELLSAAYWPMLGNLLTRATVFQMNHVEAERLVGGPLNRDRIRGLNRLGPKIVIVTLDKDGTVLVERGQEPIFQPSFPVRQVDDCGAGDAHLAAFVYYHLLHPVLLPLSVCLKMAVWIAGRTVEHVGPVNGIPGQEEREAQLRHFLS</sequence>
<keyword evidence="1" id="KW-0808">Transferase</keyword>
<proteinExistence type="predicted"/>
<dbReference type="AlphaFoldDB" id="A0A0G1YHC4"/>
<feature type="domain" description="Carbohydrate kinase PfkB" evidence="3">
    <location>
        <begin position="175"/>
        <end position="333"/>
    </location>
</feature>
<dbReference type="PANTHER" id="PTHR10584">
    <property type="entry name" value="SUGAR KINASE"/>
    <property type="match status" value="1"/>
</dbReference>
<dbReference type="Gene3D" id="3.40.1190.20">
    <property type="match status" value="1"/>
</dbReference>
<dbReference type="InterPro" id="IPR011611">
    <property type="entry name" value="PfkB_dom"/>
</dbReference>
<protein>
    <submittedName>
        <fullName evidence="4">ATP-dependent 6-phosphofructokinase</fullName>
    </submittedName>
</protein>
<dbReference type="PANTHER" id="PTHR10584:SF166">
    <property type="entry name" value="RIBOKINASE"/>
    <property type="match status" value="1"/>
</dbReference>
<keyword evidence="2 4" id="KW-0418">Kinase</keyword>
<evidence type="ECO:0000256" key="2">
    <source>
        <dbReference type="ARBA" id="ARBA00022777"/>
    </source>
</evidence>
<gene>
    <name evidence="4" type="ORF">UY92_C0005G0043</name>
</gene>
<dbReference type="PATRIC" id="fig|1619044.3.peg.420"/>
<reference evidence="4 5" key="1">
    <citation type="journal article" date="2015" name="Nature">
        <title>rRNA introns, odd ribosomes, and small enigmatic genomes across a large radiation of phyla.</title>
        <authorList>
            <person name="Brown C.T."/>
            <person name="Hug L.A."/>
            <person name="Thomas B.C."/>
            <person name="Sharon I."/>
            <person name="Castelle C.J."/>
            <person name="Singh A."/>
            <person name="Wilkins M.J."/>
            <person name="Williams K.H."/>
            <person name="Banfield J.F."/>
        </authorList>
    </citation>
    <scope>NUCLEOTIDE SEQUENCE [LARGE SCALE GENOMIC DNA]</scope>
</reference>
<accession>A0A0G1YHC4</accession>
<dbReference type="EMBL" id="LCRX01000005">
    <property type="protein sequence ID" value="KKW42621.1"/>
    <property type="molecule type" value="Genomic_DNA"/>
</dbReference>
<name>A0A0G1YHC4_9BACT</name>
<dbReference type="GO" id="GO:0016301">
    <property type="term" value="F:kinase activity"/>
    <property type="evidence" value="ECO:0007669"/>
    <property type="project" value="UniProtKB-KW"/>
</dbReference>
<organism evidence="4 5">
    <name type="scientific">Candidatus Magasanikbacteria bacterium GW2011_GWA2_56_11</name>
    <dbReference type="NCBI Taxonomy" id="1619044"/>
    <lineage>
        <taxon>Bacteria</taxon>
        <taxon>Candidatus Magasanikiibacteriota</taxon>
    </lineage>
</organism>
<dbReference type="SUPFAM" id="SSF53613">
    <property type="entry name" value="Ribokinase-like"/>
    <property type="match status" value="1"/>
</dbReference>
<comment type="caution">
    <text evidence="4">The sequence shown here is derived from an EMBL/GenBank/DDBJ whole genome shotgun (WGS) entry which is preliminary data.</text>
</comment>
<evidence type="ECO:0000256" key="1">
    <source>
        <dbReference type="ARBA" id="ARBA00022679"/>
    </source>
</evidence>
<dbReference type="Proteomes" id="UP000033870">
    <property type="component" value="Unassembled WGS sequence"/>
</dbReference>
<evidence type="ECO:0000313" key="5">
    <source>
        <dbReference type="Proteomes" id="UP000033870"/>
    </source>
</evidence>
<evidence type="ECO:0000313" key="4">
    <source>
        <dbReference type="EMBL" id="KKW42621.1"/>
    </source>
</evidence>
<dbReference type="InterPro" id="IPR029056">
    <property type="entry name" value="Ribokinase-like"/>
</dbReference>